<accession>A0A223S350</accession>
<dbReference type="KEGG" id="ngv:CDO52_06915"/>
<proteinExistence type="predicted"/>
<dbReference type="AlphaFoldDB" id="A0A223S350"/>
<gene>
    <name evidence="1" type="ORF">CDO52_06915</name>
</gene>
<evidence type="ECO:0000313" key="2">
    <source>
        <dbReference type="Proteomes" id="UP000215005"/>
    </source>
</evidence>
<evidence type="ECO:0000313" key="1">
    <source>
        <dbReference type="EMBL" id="ASU82550.1"/>
    </source>
</evidence>
<protein>
    <submittedName>
        <fullName evidence="1">Uncharacterized protein</fullName>
    </submittedName>
</protein>
<organism evidence="1 2">
    <name type="scientific">Nocardiopsis gilva YIM 90087</name>
    <dbReference type="NCBI Taxonomy" id="1235441"/>
    <lineage>
        <taxon>Bacteria</taxon>
        <taxon>Bacillati</taxon>
        <taxon>Actinomycetota</taxon>
        <taxon>Actinomycetes</taxon>
        <taxon>Streptosporangiales</taxon>
        <taxon>Nocardiopsidaceae</taxon>
        <taxon>Nocardiopsis</taxon>
    </lineage>
</organism>
<keyword evidence="2" id="KW-1185">Reference proteome</keyword>
<name>A0A223S350_9ACTN</name>
<dbReference type="RefSeq" id="WP_017619851.1">
    <property type="nucleotide sequence ID" value="NZ_ANBG01000270.1"/>
</dbReference>
<dbReference type="EMBL" id="CP022753">
    <property type="protein sequence ID" value="ASU82550.1"/>
    <property type="molecule type" value="Genomic_DNA"/>
</dbReference>
<dbReference type="OrthoDB" id="3431155at2"/>
<sequence>MPNYFSPSSSPLQPLQALAKELEARRLGATIDASVSVVDAYVLPDSSRWQQGLRRACAHYTQRAILRPDPVNAHPWWWLLWPGERFNNETVEPEVIRLLPVEEIDETARRIRNILILDSTE</sequence>
<dbReference type="Proteomes" id="UP000215005">
    <property type="component" value="Chromosome"/>
</dbReference>
<reference evidence="1 2" key="1">
    <citation type="submission" date="2017-08" db="EMBL/GenBank/DDBJ databases">
        <title>The complete genome sequence of Nocardiopsis gilva YIM 90087.</title>
        <authorList>
            <person name="Yin M."/>
            <person name="Tang S."/>
        </authorList>
    </citation>
    <scope>NUCLEOTIDE SEQUENCE [LARGE SCALE GENOMIC DNA]</scope>
    <source>
        <strain evidence="1 2">YIM 90087</strain>
    </source>
</reference>